<dbReference type="PANTHER" id="PTHR33304:SF36">
    <property type="entry name" value="GB|AAF26970.1-RELATED"/>
    <property type="match status" value="1"/>
</dbReference>
<keyword evidence="1" id="KW-0479">Metal-binding</keyword>
<dbReference type="Pfam" id="PF23121">
    <property type="entry name" value="SPOC_AIPP2"/>
    <property type="match status" value="1"/>
</dbReference>
<proteinExistence type="predicted"/>
<dbReference type="GO" id="GO:0008270">
    <property type="term" value="F:zinc ion binding"/>
    <property type="evidence" value="ECO:0007669"/>
    <property type="project" value="UniProtKB-KW"/>
</dbReference>
<dbReference type="InterPro" id="IPR013083">
    <property type="entry name" value="Znf_RING/FYVE/PHD"/>
</dbReference>
<evidence type="ECO:0000259" key="7">
    <source>
        <dbReference type="SMART" id="SM00249"/>
    </source>
</evidence>
<dbReference type="InterPro" id="IPR049914">
    <property type="entry name" value="PHD1-3/5-6"/>
</dbReference>
<feature type="compositionally biased region" description="Basic residues" evidence="6">
    <location>
        <begin position="512"/>
        <end position="526"/>
    </location>
</feature>
<reference evidence="8 9" key="1">
    <citation type="submission" date="2020-02" db="EMBL/GenBank/DDBJ databases">
        <authorList>
            <person name="Ma Q."/>
            <person name="Huang Y."/>
            <person name="Song X."/>
            <person name="Pei D."/>
        </authorList>
    </citation>
    <scope>NUCLEOTIDE SEQUENCE [LARGE SCALE GENOMIC DNA]</scope>
    <source>
        <strain evidence="8">Sxm20200214</strain>
        <tissue evidence="8">Leaf</tissue>
    </source>
</reference>
<evidence type="ECO:0000256" key="5">
    <source>
        <dbReference type="ARBA" id="ARBA00023163"/>
    </source>
</evidence>
<dbReference type="InterPro" id="IPR011011">
    <property type="entry name" value="Znf_FYVE_PHD"/>
</dbReference>
<keyword evidence="4" id="KW-0805">Transcription regulation</keyword>
<feature type="domain" description="Zinc finger PHD-type" evidence="7">
    <location>
        <begin position="375"/>
        <end position="421"/>
    </location>
</feature>
<feature type="compositionally biased region" description="Polar residues" evidence="6">
    <location>
        <begin position="496"/>
        <end position="509"/>
    </location>
</feature>
<dbReference type="PANTHER" id="PTHR33304">
    <property type="match status" value="1"/>
</dbReference>
<evidence type="ECO:0000256" key="1">
    <source>
        <dbReference type="ARBA" id="ARBA00022723"/>
    </source>
</evidence>
<dbReference type="InterPro" id="IPR001965">
    <property type="entry name" value="Znf_PHD"/>
</dbReference>
<dbReference type="AlphaFoldDB" id="A0A8X7Q8M2"/>
<comment type="caution">
    <text evidence="8">The sequence shown here is derived from an EMBL/GenBank/DDBJ whole genome shotgun (WGS) entry which is preliminary data.</text>
</comment>
<dbReference type="OrthoDB" id="651601at2759"/>
<evidence type="ECO:0000256" key="6">
    <source>
        <dbReference type="SAM" id="MobiDB-lite"/>
    </source>
</evidence>
<dbReference type="EMBL" id="JAAMPC010000014">
    <property type="protein sequence ID" value="KAG2263568.1"/>
    <property type="molecule type" value="Genomic_DNA"/>
</dbReference>
<protein>
    <recommendedName>
        <fullName evidence="7">Zinc finger PHD-type domain-containing protein</fullName>
    </recommendedName>
</protein>
<evidence type="ECO:0000256" key="2">
    <source>
        <dbReference type="ARBA" id="ARBA00022771"/>
    </source>
</evidence>
<dbReference type="Gene3D" id="3.30.40.10">
    <property type="entry name" value="Zinc/RING finger domain, C3HC4 (zinc finger)"/>
    <property type="match status" value="2"/>
</dbReference>
<evidence type="ECO:0000256" key="4">
    <source>
        <dbReference type="ARBA" id="ARBA00023015"/>
    </source>
</evidence>
<accession>A0A8X7Q8M2</accession>
<feature type="region of interest" description="Disordered" evidence="6">
    <location>
        <begin position="476"/>
        <end position="540"/>
    </location>
</feature>
<feature type="domain" description="Zinc finger PHD-type" evidence="7">
    <location>
        <begin position="10"/>
        <end position="56"/>
    </location>
</feature>
<keyword evidence="5" id="KW-0804">Transcription</keyword>
<evidence type="ECO:0000256" key="3">
    <source>
        <dbReference type="ARBA" id="ARBA00022833"/>
    </source>
</evidence>
<keyword evidence="2" id="KW-0863">Zinc-finger</keyword>
<dbReference type="Proteomes" id="UP000886595">
    <property type="component" value="Unassembled WGS sequence"/>
</dbReference>
<keyword evidence="3" id="KW-0862">Zinc</keyword>
<dbReference type="GO" id="GO:0034244">
    <property type="term" value="P:negative regulation of transcription elongation by RNA polymerase II"/>
    <property type="evidence" value="ECO:0007669"/>
    <property type="project" value="InterPro"/>
</dbReference>
<gene>
    <name evidence="8" type="ORF">Bca52824_070647</name>
</gene>
<keyword evidence="9" id="KW-1185">Reference proteome</keyword>
<dbReference type="SUPFAM" id="SSF57903">
    <property type="entry name" value="FYVE/PHD zinc finger"/>
    <property type="match status" value="2"/>
</dbReference>
<dbReference type="GO" id="GO:0140566">
    <property type="term" value="F:histone reader activity"/>
    <property type="evidence" value="ECO:0007669"/>
    <property type="project" value="InterPro"/>
</dbReference>
<evidence type="ECO:0000313" key="9">
    <source>
        <dbReference type="Proteomes" id="UP000886595"/>
    </source>
</evidence>
<organism evidence="8 9">
    <name type="scientific">Brassica carinata</name>
    <name type="common">Ethiopian mustard</name>
    <name type="synonym">Abyssinian cabbage</name>
    <dbReference type="NCBI Taxonomy" id="52824"/>
    <lineage>
        <taxon>Eukaryota</taxon>
        <taxon>Viridiplantae</taxon>
        <taxon>Streptophyta</taxon>
        <taxon>Embryophyta</taxon>
        <taxon>Tracheophyta</taxon>
        <taxon>Spermatophyta</taxon>
        <taxon>Magnoliopsida</taxon>
        <taxon>eudicotyledons</taxon>
        <taxon>Gunneridae</taxon>
        <taxon>Pentapetalae</taxon>
        <taxon>rosids</taxon>
        <taxon>malvids</taxon>
        <taxon>Brassicales</taxon>
        <taxon>Brassicaceae</taxon>
        <taxon>Brassiceae</taxon>
        <taxon>Brassica</taxon>
    </lineage>
</organism>
<sequence length="564" mass="63032">MACLTLSRPICETCGNQGWKGLLVTCSKCRIACEHRYCMDKVSFEASVDFVCADCSKRTVQNRLSTASIKAAPLGFKRAKRGLNLQIHQKTFIQWGNNSTFKVPKPVPARSPTGLTKLASFPRSRSLSSTVVARKTNHMLLPPPKRAESPRPLQIRSGVMQQSSKRQAVVEGSKVKVGGGAKDLGSKEICRSILSEKLLQLLPHRPALPPIWKGRILDSATPSEFNGVFWAQPASVIRKKAYNLSKTIPVVLKVELVPIGSLLNDLFANRKPALSDVEMYIFPDDKNTIRFKEEHAYLFETMKRRNAMIRINVKDTPLLIFSSKLSSRCRRKQKLPLGIFLVTKKSLALVPGTSNQAAQRFDAGDVVDNTAKEGPCEICGSVGIAGLMMICFNCRHTREHAYCARVALSPVRDIWLCEACRFPSRVLFISHVADDLMDTETTVADPKNTSNSRVDDHGTAKLRANDMEEVVDTREASTRVMHLPSQPHTRPLAKETLSSQNKEQHQPTQAFPKKRRTIRVMGKHHSQSHDRTLISPLDQSFNRSASPCSFRELDENSRRSIRAQ</sequence>
<dbReference type="InterPro" id="IPR056280">
    <property type="entry name" value="AIPP2-like_SPOC"/>
</dbReference>
<name>A0A8X7Q8M2_BRACI</name>
<evidence type="ECO:0000313" key="8">
    <source>
        <dbReference type="EMBL" id="KAG2263568.1"/>
    </source>
</evidence>
<dbReference type="SMART" id="SM00249">
    <property type="entry name" value="PHD"/>
    <property type="match status" value="2"/>
</dbReference>